<protein>
    <submittedName>
        <fullName evidence="1">Uncharacterized protein</fullName>
    </submittedName>
</protein>
<dbReference type="EMBL" id="GGEC01058437">
    <property type="protein sequence ID" value="MBX38921.1"/>
    <property type="molecule type" value="Transcribed_RNA"/>
</dbReference>
<name>A0A2P2N8W9_RHIMU</name>
<organism evidence="1">
    <name type="scientific">Rhizophora mucronata</name>
    <name type="common">Asiatic mangrove</name>
    <dbReference type="NCBI Taxonomy" id="61149"/>
    <lineage>
        <taxon>Eukaryota</taxon>
        <taxon>Viridiplantae</taxon>
        <taxon>Streptophyta</taxon>
        <taxon>Embryophyta</taxon>
        <taxon>Tracheophyta</taxon>
        <taxon>Spermatophyta</taxon>
        <taxon>Magnoliopsida</taxon>
        <taxon>eudicotyledons</taxon>
        <taxon>Gunneridae</taxon>
        <taxon>Pentapetalae</taxon>
        <taxon>rosids</taxon>
        <taxon>fabids</taxon>
        <taxon>Malpighiales</taxon>
        <taxon>Rhizophoraceae</taxon>
        <taxon>Rhizophora</taxon>
    </lineage>
</organism>
<sequence>MLGTKTNNSDRSSKRN</sequence>
<accession>A0A2P2N8W9</accession>
<evidence type="ECO:0000313" key="1">
    <source>
        <dbReference type="EMBL" id="MBX38921.1"/>
    </source>
</evidence>
<proteinExistence type="predicted"/>
<reference evidence="1" key="1">
    <citation type="submission" date="2018-02" db="EMBL/GenBank/DDBJ databases">
        <title>Rhizophora mucronata_Transcriptome.</title>
        <authorList>
            <person name="Meera S.P."/>
            <person name="Sreeshan A."/>
            <person name="Augustine A."/>
        </authorList>
    </citation>
    <scope>NUCLEOTIDE SEQUENCE</scope>
    <source>
        <tissue evidence="1">Leaf</tissue>
    </source>
</reference>
<dbReference type="AlphaFoldDB" id="A0A2P2N8W9"/>